<dbReference type="KEGG" id="dov:DSCO28_14470"/>
<dbReference type="PANTHER" id="PTHR33336:SF15">
    <property type="entry name" value="ABM DOMAIN-CONTAINING PROTEIN"/>
    <property type="match status" value="1"/>
</dbReference>
<proteinExistence type="predicted"/>
<name>A0A5K7ZJ25_9BACT</name>
<dbReference type="PANTHER" id="PTHR33336">
    <property type="entry name" value="QUINOL MONOOXYGENASE YGIN-RELATED"/>
    <property type="match status" value="1"/>
</dbReference>
<dbReference type="Proteomes" id="UP000425960">
    <property type="component" value="Chromosome"/>
</dbReference>
<sequence>MIVFRITMHVLPEKQKELVQTFLSMIEPMEKETGCLSYALFCDMADQNRLDLFEEWQTRKDLDQYLRSDMFGVLLGTKSLLSEPHAIHIYTIHQSEGMDAVYTARGK</sequence>
<dbReference type="Pfam" id="PF03992">
    <property type="entry name" value="ABM"/>
    <property type="match status" value="1"/>
</dbReference>
<reference evidence="2 3" key="1">
    <citation type="submission" date="2019-11" db="EMBL/GenBank/DDBJ databases">
        <title>Comparative genomics of hydrocarbon-degrading Desulfosarcina strains.</title>
        <authorList>
            <person name="Watanabe M."/>
            <person name="Kojima H."/>
            <person name="Fukui M."/>
        </authorList>
    </citation>
    <scope>NUCLEOTIDE SEQUENCE [LARGE SCALE GENOMIC DNA]</scope>
    <source>
        <strain evidence="2 3">28bB2T</strain>
    </source>
</reference>
<evidence type="ECO:0000313" key="2">
    <source>
        <dbReference type="EMBL" id="BBO80881.1"/>
    </source>
</evidence>
<dbReference type="PROSITE" id="PS51725">
    <property type="entry name" value="ABM"/>
    <property type="match status" value="1"/>
</dbReference>
<dbReference type="InterPro" id="IPR011008">
    <property type="entry name" value="Dimeric_a/b-barrel"/>
</dbReference>
<dbReference type="InterPro" id="IPR007138">
    <property type="entry name" value="ABM_dom"/>
</dbReference>
<dbReference type="AlphaFoldDB" id="A0A5K7ZJ25"/>
<gene>
    <name evidence="2" type="ORF">DSCO28_14470</name>
</gene>
<dbReference type="EMBL" id="AP021876">
    <property type="protein sequence ID" value="BBO80881.1"/>
    <property type="molecule type" value="Genomic_DNA"/>
</dbReference>
<dbReference type="GO" id="GO:0003824">
    <property type="term" value="F:catalytic activity"/>
    <property type="evidence" value="ECO:0007669"/>
    <property type="project" value="TreeGrafter"/>
</dbReference>
<accession>A0A5K7ZJ25</accession>
<dbReference type="InterPro" id="IPR050744">
    <property type="entry name" value="AI-2_Isomerase_LsrG"/>
</dbReference>
<evidence type="ECO:0000259" key="1">
    <source>
        <dbReference type="PROSITE" id="PS51725"/>
    </source>
</evidence>
<dbReference type="RefSeq" id="WP_155321711.1">
    <property type="nucleotide sequence ID" value="NZ_AP021876.1"/>
</dbReference>
<dbReference type="SUPFAM" id="SSF54909">
    <property type="entry name" value="Dimeric alpha+beta barrel"/>
    <property type="match status" value="1"/>
</dbReference>
<dbReference type="Gene3D" id="3.30.70.100">
    <property type="match status" value="1"/>
</dbReference>
<evidence type="ECO:0000313" key="3">
    <source>
        <dbReference type="Proteomes" id="UP000425960"/>
    </source>
</evidence>
<protein>
    <recommendedName>
        <fullName evidence="1">ABM domain-containing protein</fullName>
    </recommendedName>
</protein>
<feature type="domain" description="ABM" evidence="1">
    <location>
        <begin position="2"/>
        <end position="90"/>
    </location>
</feature>
<organism evidence="2 3">
    <name type="scientific">Desulfosarcina ovata subsp. sediminis</name>
    <dbReference type="NCBI Taxonomy" id="885957"/>
    <lineage>
        <taxon>Bacteria</taxon>
        <taxon>Pseudomonadati</taxon>
        <taxon>Thermodesulfobacteriota</taxon>
        <taxon>Desulfobacteria</taxon>
        <taxon>Desulfobacterales</taxon>
        <taxon>Desulfosarcinaceae</taxon>
        <taxon>Desulfosarcina</taxon>
    </lineage>
</organism>